<keyword evidence="4" id="KW-1185">Reference proteome</keyword>
<evidence type="ECO:0000259" key="2">
    <source>
        <dbReference type="Pfam" id="PF07983"/>
    </source>
</evidence>
<organism evidence="3 4">
    <name type="scientific">Dichanthelium oligosanthes</name>
    <dbReference type="NCBI Taxonomy" id="888268"/>
    <lineage>
        <taxon>Eukaryota</taxon>
        <taxon>Viridiplantae</taxon>
        <taxon>Streptophyta</taxon>
        <taxon>Embryophyta</taxon>
        <taxon>Tracheophyta</taxon>
        <taxon>Spermatophyta</taxon>
        <taxon>Magnoliopsida</taxon>
        <taxon>Liliopsida</taxon>
        <taxon>Poales</taxon>
        <taxon>Poaceae</taxon>
        <taxon>PACMAD clade</taxon>
        <taxon>Panicoideae</taxon>
        <taxon>Panicodae</taxon>
        <taxon>Paniceae</taxon>
        <taxon>Dichantheliinae</taxon>
        <taxon>Dichanthelium</taxon>
    </lineage>
</organism>
<evidence type="ECO:0000313" key="3">
    <source>
        <dbReference type="EMBL" id="OEL14338.1"/>
    </source>
</evidence>
<accession>A0A1E5UNE1</accession>
<evidence type="ECO:0000256" key="1">
    <source>
        <dbReference type="ARBA" id="ARBA00022729"/>
    </source>
</evidence>
<reference evidence="3 4" key="1">
    <citation type="submission" date="2016-09" db="EMBL/GenBank/DDBJ databases">
        <title>The draft genome of Dichanthelium oligosanthes: A C3 panicoid grass species.</title>
        <authorList>
            <person name="Studer A.J."/>
            <person name="Schnable J.C."/>
            <person name="Brutnell T.P."/>
        </authorList>
    </citation>
    <scope>NUCLEOTIDE SEQUENCE [LARGE SCALE GENOMIC DNA]</scope>
    <source>
        <strain evidence="4">cv. Kellogg 1175</strain>
        <tissue evidence="3">Leaf</tissue>
    </source>
</reference>
<sequence length="85" mass="8702">MTALVSYAYNDYYQRSHKTSTSCSFNGTATTTTAHAPATPLASPTAPKASCVLPPECALATRAPGADTRGAGRSRLAAQLMVGPA</sequence>
<proteinExistence type="predicted"/>
<comment type="caution">
    <text evidence="3">The sequence shown here is derived from an EMBL/GenBank/DDBJ whole genome shotgun (WGS) entry which is preliminary data.</text>
</comment>
<dbReference type="Pfam" id="PF07983">
    <property type="entry name" value="X8"/>
    <property type="match status" value="1"/>
</dbReference>
<evidence type="ECO:0000313" key="4">
    <source>
        <dbReference type="Proteomes" id="UP000095767"/>
    </source>
</evidence>
<dbReference type="InterPro" id="IPR012946">
    <property type="entry name" value="X8"/>
</dbReference>
<dbReference type="Gene3D" id="1.20.58.1040">
    <property type="match status" value="1"/>
</dbReference>
<name>A0A1E5UNE1_9POAL</name>
<keyword evidence="1" id="KW-0732">Signal</keyword>
<protein>
    <recommendedName>
        <fullName evidence="2">X8 domain-containing protein</fullName>
    </recommendedName>
</protein>
<dbReference type="Proteomes" id="UP000095767">
    <property type="component" value="Unassembled WGS sequence"/>
</dbReference>
<dbReference type="EMBL" id="LWDX02070414">
    <property type="protein sequence ID" value="OEL14338.1"/>
    <property type="molecule type" value="Genomic_DNA"/>
</dbReference>
<feature type="domain" description="X8" evidence="2">
    <location>
        <begin position="4"/>
        <end position="30"/>
    </location>
</feature>
<dbReference type="AlphaFoldDB" id="A0A1E5UNE1"/>
<gene>
    <name evidence="3" type="ORF">BAE44_0024643</name>
</gene>